<dbReference type="EMBL" id="KN847338">
    <property type="protein sequence ID" value="KIW40262.1"/>
    <property type="molecule type" value="Genomic_DNA"/>
</dbReference>
<dbReference type="RefSeq" id="XP_016260478.1">
    <property type="nucleotide sequence ID" value="XM_016408724.1"/>
</dbReference>
<dbReference type="GO" id="GO:0043625">
    <property type="term" value="C:delta DNA polymerase complex"/>
    <property type="evidence" value="ECO:0007669"/>
    <property type="project" value="TreeGrafter"/>
</dbReference>
<dbReference type="HOGENOM" id="CLU_077732_0_0_1"/>
<keyword evidence="3" id="KW-1185">Reference proteome</keyword>
<gene>
    <name evidence="2" type="ORF">PV06_07475</name>
</gene>
<feature type="compositionally biased region" description="Basic and acidic residues" evidence="1">
    <location>
        <begin position="74"/>
        <end position="90"/>
    </location>
</feature>
<name>A0A0D2BS29_9EURO</name>
<feature type="compositionally biased region" description="Polar residues" evidence="1">
    <location>
        <begin position="10"/>
        <end position="27"/>
    </location>
</feature>
<accession>A0A0D2BS29</accession>
<dbReference type="InterPro" id="IPR007218">
    <property type="entry name" value="DNA_pol_delta_4"/>
</dbReference>
<sequence length="219" mass="24471">MPPRGRRSKGSTPTHAQSRLSFNNSARVTKPGTRQDDSAKKAASKLSEVTQAPVEHEIETPEPEADELQATPESESKSKEIDVAIRESPLKPKTTNPKAKKIPVPDKDERELSAEKITDAQIRKYWKAEEDGRLAPRIHQENLSLHEKILRHFDLSSQFGPCIGIQRLQRWKRANMLGLEPPVEVLAVLLREDDKETSQGCGKLAYIDELAGGKVVLVE</sequence>
<feature type="compositionally biased region" description="Basic and acidic residues" evidence="1">
    <location>
        <begin position="103"/>
        <end position="112"/>
    </location>
</feature>
<dbReference type="GO" id="GO:0006261">
    <property type="term" value="P:DNA-templated DNA replication"/>
    <property type="evidence" value="ECO:0007669"/>
    <property type="project" value="TreeGrafter"/>
</dbReference>
<reference evidence="2 3" key="1">
    <citation type="submission" date="2015-01" db="EMBL/GenBank/DDBJ databases">
        <title>The Genome Sequence of Exophiala oligosperma CBS72588.</title>
        <authorList>
            <consortium name="The Broad Institute Genomics Platform"/>
            <person name="Cuomo C."/>
            <person name="de Hoog S."/>
            <person name="Gorbushina A."/>
            <person name="Stielow B."/>
            <person name="Teixiera M."/>
            <person name="Abouelleil A."/>
            <person name="Chapman S.B."/>
            <person name="Priest M."/>
            <person name="Young S.K."/>
            <person name="Wortman J."/>
            <person name="Nusbaum C."/>
            <person name="Birren B."/>
        </authorList>
    </citation>
    <scope>NUCLEOTIDE SEQUENCE [LARGE SCALE GENOMIC DNA]</scope>
    <source>
        <strain evidence="2 3">CBS 72588</strain>
    </source>
</reference>
<dbReference type="PANTHER" id="PTHR14303">
    <property type="entry name" value="DNA POLYMERASE DELTA SUBUNIT 4"/>
    <property type="match status" value="1"/>
</dbReference>
<dbReference type="Proteomes" id="UP000053342">
    <property type="component" value="Unassembled WGS sequence"/>
</dbReference>
<organism evidence="2 3">
    <name type="scientific">Exophiala oligosperma</name>
    <dbReference type="NCBI Taxonomy" id="215243"/>
    <lineage>
        <taxon>Eukaryota</taxon>
        <taxon>Fungi</taxon>
        <taxon>Dikarya</taxon>
        <taxon>Ascomycota</taxon>
        <taxon>Pezizomycotina</taxon>
        <taxon>Eurotiomycetes</taxon>
        <taxon>Chaetothyriomycetidae</taxon>
        <taxon>Chaetothyriales</taxon>
        <taxon>Herpotrichiellaceae</taxon>
        <taxon>Exophiala</taxon>
    </lineage>
</organism>
<dbReference type="GO" id="GO:0003887">
    <property type="term" value="F:DNA-directed DNA polymerase activity"/>
    <property type="evidence" value="ECO:0007669"/>
    <property type="project" value="TreeGrafter"/>
</dbReference>
<evidence type="ECO:0000256" key="1">
    <source>
        <dbReference type="SAM" id="MobiDB-lite"/>
    </source>
</evidence>
<feature type="region of interest" description="Disordered" evidence="1">
    <location>
        <begin position="1"/>
        <end position="112"/>
    </location>
</feature>
<protein>
    <recommendedName>
        <fullName evidence="4">DNA polymerase delta subunit 4</fullName>
    </recommendedName>
</protein>
<dbReference type="PANTHER" id="PTHR14303:SF0">
    <property type="entry name" value="DNA POLYMERASE DELTA SUBUNIT 4"/>
    <property type="match status" value="1"/>
</dbReference>
<evidence type="ECO:0000313" key="2">
    <source>
        <dbReference type="EMBL" id="KIW40262.1"/>
    </source>
</evidence>
<dbReference type="GO" id="GO:0000731">
    <property type="term" value="P:DNA synthesis involved in DNA repair"/>
    <property type="evidence" value="ECO:0007669"/>
    <property type="project" value="InterPro"/>
</dbReference>
<evidence type="ECO:0008006" key="4">
    <source>
        <dbReference type="Google" id="ProtNLM"/>
    </source>
</evidence>
<dbReference type="Pfam" id="PF04081">
    <property type="entry name" value="DNA_pol_delta_4"/>
    <property type="match status" value="1"/>
</dbReference>
<dbReference type="OrthoDB" id="337486at2759"/>
<proteinExistence type="predicted"/>
<dbReference type="VEuPathDB" id="FungiDB:PV06_07475"/>
<dbReference type="AlphaFoldDB" id="A0A0D2BS29"/>
<evidence type="ECO:0000313" key="3">
    <source>
        <dbReference type="Proteomes" id="UP000053342"/>
    </source>
</evidence>
<dbReference type="GeneID" id="27359549"/>
<dbReference type="STRING" id="215243.A0A0D2BS29"/>